<evidence type="ECO:0000256" key="1">
    <source>
        <dbReference type="SAM" id="MobiDB-lite"/>
    </source>
</evidence>
<keyword evidence="3" id="KW-1185">Reference proteome</keyword>
<gene>
    <name evidence="2" type="ORF">GCM10010365_52840</name>
</gene>
<dbReference type="AlphaFoldDB" id="A0A918PYW6"/>
<feature type="compositionally biased region" description="Low complexity" evidence="1">
    <location>
        <begin position="1"/>
        <end position="24"/>
    </location>
</feature>
<protein>
    <submittedName>
        <fullName evidence="2">Uncharacterized protein</fullName>
    </submittedName>
</protein>
<name>A0A918PYW6_9ACTN</name>
<evidence type="ECO:0000313" key="2">
    <source>
        <dbReference type="EMBL" id="GGZ25985.1"/>
    </source>
</evidence>
<dbReference type="EMBL" id="BMVW01000012">
    <property type="protein sequence ID" value="GGZ25985.1"/>
    <property type="molecule type" value="Genomic_DNA"/>
</dbReference>
<accession>A0A918PYW6</accession>
<sequence length="59" mass="6086">MYGSAHSAPTGTATSAPSASPLTTRFAGKEAETTAFAVKRLDWMTGHTGAGHDQSAPMY</sequence>
<feature type="region of interest" description="Disordered" evidence="1">
    <location>
        <begin position="1"/>
        <end position="28"/>
    </location>
</feature>
<proteinExistence type="predicted"/>
<dbReference type="Proteomes" id="UP000622166">
    <property type="component" value="Unassembled WGS sequence"/>
</dbReference>
<organism evidence="2 3">
    <name type="scientific">Streptomyces poonensis</name>
    <dbReference type="NCBI Taxonomy" id="68255"/>
    <lineage>
        <taxon>Bacteria</taxon>
        <taxon>Bacillati</taxon>
        <taxon>Actinomycetota</taxon>
        <taxon>Actinomycetes</taxon>
        <taxon>Kitasatosporales</taxon>
        <taxon>Streptomycetaceae</taxon>
        <taxon>Streptomyces</taxon>
    </lineage>
</organism>
<comment type="caution">
    <text evidence="2">The sequence shown here is derived from an EMBL/GenBank/DDBJ whole genome shotgun (WGS) entry which is preliminary data.</text>
</comment>
<reference evidence="2" key="2">
    <citation type="submission" date="2020-09" db="EMBL/GenBank/DDBJ databases">
        <authorList>
            <person name="Sun Q."/>
            <person name="Ohkuma M."/>
        </authorList>
    </citation>
    <scope>NUCLEOTIDE SEQUENCE</scope>
    <source>
        <strain evidence="2">JCM 4815</strain>
    </source>
</reference>
<reference evidence="2" key="1">
    <citation type="journal article" date="2014" name="Int. J. Syst. Evol. Microbiol.">
        <title>Complete genome sequence of Corynebacterium casei LMG S-19264T (=DSM 44701T), isolated from a smear-ripened cheese.</title>
        <authorList>
            <consortium name="US DOE Joint Genome Institute (JGI-PGF)"/>
            <person name="Walter F."/>
            <person name="Albersmeier A."/>
            <person name="Kalinowski J."/>
            <person name="Ruckert C."/>
        </authorList>
    </citation>
    <scope>NUCLEOTIDE SEQUENCE</scope>
    <source>
        <strain evidence="2">JCM 4815</strain>
    </source>
</reference>
<evidence type="ECO:0000313" key="3">
    <source>
        <dbReference type="Proteomes" id="UP000622166"/>
    </source>
</evidence>